<dbReference type="SUPFAM" id="SSF53756">
    <property type="entry name" value="UDP-Glycosyltransferase/glycogen phosphorylase"/>
    <property type="match status" value="1"/>
</dbReference>
<dbReference type="EMBL" id="BQKI01000076">
    <property type="protein sequence ID" value="GJN24010.1"/>
    <property type="molecule type" value="Genomic_DNA"/>
</dbReference>
<evidence type="ECO:0000313" key="1">
    <source>
        <dbReference type="EMBL" id="GJN24010.1"/>
    </source>
</evidence>
<name>A0AAV5EP14_ELECO</name>
<evidence type="ECO:0000313" key="2">
    <source>
        <dbReference type="Proteomes" id="UP001054889"/>
    </source>
</evidence>
<dbReference type="Proteomes" id="UP001054889">
    <property type="component" value="Unassembled WGS sequence"/>
</dbReference>
<proteinExistence type="predicted"/>
<accession>A0AAV5EP14</accession>
<dbReference type="Gene3D" id="3.40.50.2000">
    <property type="entry name" value="Glycogen Phosphorylase B"/>
    <property type="match status" value="1"/>
</dbReference>
<reference evidence="1" key="2">
    <citation type="submission" date="2021-12" db="EMBL/GenBank/DDBJ databases">
        <title>Resequencing data analysis of finger millet.</title>
        <authorList>
            <person name="Hatakeyama M."/>
            <person name="Aluri S."/>
            <person name="Balachadran M.T."/>
            <person name="Sivarajan S.R."/>
            <person name="Poveda L."/>
            <person name="Shimizu-Inatsugi R."/>
            <person name="Schlapbach R."/>
            <person name="Sreeman S.M."/>
            <person name="Shimizu K.K."/>
        </authorList>
    </citation>
    <scope>NUCLEOTIDE SEQUENCE</scope>
</reference>
<reference evidence="1" key="1">
    <citation type="journal article" date="2018" name="DNA Res.">
        <title>Multiple hybrid de novo genome assembly of finger millet, an orphan allotetraploid crop.</title>
        <authorList>
            <person name="Hatakeyama M."/>
            <person name="Aluri S."/>
            <person name="Balachadran M.T."/>
            <person name="Sivarajan S.R."/>
            <person name="Patrignani A."/>
            <person name="Gruter S."/>
            <person name="Poveda L."/>
            <person name="Shimizu-Inatsugi R."/>
            <person name="Baeten J."/>
            <person name="Francoijs K.J."/>
            <person name="Nataraja K.N."/>
            <person name="Reddy Y.A.N."/>
            <person name="Phadnis S."/>
            <person name="Ravikumar R.L."/>
            <person name="Schlapbach R."/>
            <person name="Sreeman S.M."/>
            <person name="Shimizu K.K."/>
        </authorList>
    </citation>
    <scope>NUCLEOTIDE SEQUENCE</scope>
</reference>
<dbReference type="AlphaFoldDB" id="A0AAV5EP14"/>
<protein>
    <submittedName>
        <fullName evidence="1">Uncharacterized protein</fullName>
    </submittedName>
</protein>
<organism evidence="1 2">
    <name type="scientific">Eleusine coracana subsp. coracana</name>
    <dbReference type="NCBI Taxonomy" id="191504"/>
    <lineage>
        <taxon>Eukaryota</taxon>
        <taxon>Viridiplantae</taxon>
        <taxon>Streptophyta</taxon>
        <taxon>Embryophyta</taxon>
        <taxon>Tracheophyta</taxon>
        <taxon>Spermatophyta</taxon>
        <taxon>Magnoliopsida</taxon>
        <taxon>Liliopsida</taxon>
        <taxon>Poales</taxon>
        <taxon>Poaceae</taxon>
        <taxon>PACMAD clade</taxon>
        <taxon>Chloridoideae</taxon>
        <taxon>Cynodonteae</taxon>
        <taxon>Eleusininae</taxon>
        <taxon>Eleusine</taxon>
    </lineage>
</organism>
<comment type="caution">
    <text evidence="1">The sequence shown here is derived from an EMBL/GenBank/DDBJ whole genome shotgun (WGS) entry which is preliminary data.</text>
</comment>
<sequence length="75" mass="8155">MVWCGQSIKQPALVNLAAMHTPGKSRTNSSAMDAAAGSSSCRALRIIVIFPWLAFGHLHPYLELAERLALRGHNN</sequence>
<gene>
    <name evidence="1" type="primary">gb11714</name>
    <name evidence="1" type="ORF">PR202_gb11714</name>
</gene>
<keyword evidence="2" id="KW-1185">Reference proteome</keyword>